<protein>
    <submittedName>
        <fullName evidence="3">Uncharacterized protein</fullName>
    </submittedName>
</protein>
<keyword evidence="2" id="KW-0732">Signal</keyword>
<organism evidence="3 4">
    <name type="scientific">Devosia elaeis</name>
    <dbReference type="NCBI Taxonomy" id="1770058"/>
    <lineage>
        <taxon>Bacteria</taxon>
        <taxon>Pseudomonadati</taxon>
        <taxon>Pseudomonadota</taxon>
        <taxon>Alphaproteobacteria</taxon>
        <taxon>Hyphomicrobiales</taxon>
        <taxon>Devosiaceae</taxon>
        <taxon>Devosia</taxon>
    </lineage>
</organism>
<dbReference type="STRING" id="1770058.A3840_02640"/>
<feature type="signal peptide" evidence="2">
    <location>
        <begin position="1"/>
        <end position="27"/>
    </location>
</feature>
<name>A0A178I5F2_9HYPH</name>
<proteinExistence type="predicted"/>
<sequence>MPITNKRLTGAVLTLALLSGLSAPALAQASAADIDFGDDSSEWANDGECDDPRFEGAAMAAELEDVDIARDATDCKTAFEAGEITLRAPAEATEAEAAPAPTPQREAEIDFGDDSSEWANDGECDDPRFQGSAMATTLEDADIGRDATDCRTAFEAGTITLADTGDADSDAIDFGDDSSEWANDQECDDPRFVGPGMASNPSDSDIRRDATDCRNAYEDGTITLASADAPAGSSTSTAWLAVLANRIDFGDDSGDWPKDGECDDPDFVGPGAVTDPYDANRLGDATDCRAAFIAGTVTLRAPDGTSPGGFDYGNDTSRWANDGQCDDMRFTGAGMAKKLDYDDMRADATDCRTLEEAGEISIRPVYTPDYVLGAPYDSSAIDFGDDSSTYANDNQCDDPRFEGPGVAMTLLESDRRADASDCRAAFEAGTITLRDGES</sequence>
<dbReference type="Proteomes" id="UP000078389">
    <property type="component" value="Unassembled WGS sequence"/>
</dbReference>
<dbReference type="EMBL" id="LVVY01000062">
    <property type="protein sequence ID" value="OAM79617.1"/>
    <property type="molecule type" value="Genomic_DNA"/>
</dbReference>
<evidence type="ECO:0000256" key="1">
    <source>
        <dbReference type="SAM" id="MobiDB-lite"/>
    </source>
</evidence>
<dbReference type="RefSeq" id="WP_205633329.1">
    <property type="nucleotide sequence ID" value="NZ_LVVY01000062.1"/>
</dbReference>
<feature type="chain" id="PRO_5008088439" evidence="2">
    <location>
        <begin position="28"/>
        <end position="438"/>
    </location>
</feature>
<keyword evidence="4" id="KW-1185">Reference proteome</keyword>
<evidence type="ECO:0000313" key="3">
    <source>
        <dbReference type="EMBL" id="OAM79617.1"/>
    </source>
</evidence>
<reference evidence="3 4" key="1">
    <citation type="submission" date="2016-03" db="EMBL/GenBank/DDBJ databases">
        <title>Genome sequencing of Devosia sp. S37.</title>
        <authorList>
            <person name="Mohd Nor M."/>
        </authorList>
    </citation>
    <scope>NUCLEOTIDE SEQUENCE [LARGE SCALE GENOMIC DNA]</scope>
    <source>
        <strain evidence="3 4">S37</strain>
    </source>
</reference>
<evidence type="ECO:0000313" key="4">
    <source>
        <dbReference type="Proteomes" id="UP000078389"/>
    </source>
</evidence>
<accession>A0A178I5F2</accession>
<gene>
    <name evidence="3" type="ORF">A3840_02640</name>
</gene>
<dbReference type="AlphaFoldDB" id="A0A178I5F2"/>
<comment type="caution">
    <text evidence="3">The sequence shown here is derived from an EMBL/GenBank/DDBJ whole genome shotgun (WGS) entry which is preliminary data.</text>
</comment>
<feature type="compositionally biased region" description="Low complexity" evidence="1">
    <location>
        <begin position="87"/>
        <end position="99"/>
    </location>
</feature>
<evidence type="ECO:0000256" key="2">
    <source>
        <dbReference type="SAM" id="SignalP"/>
    </source>
</evidence>
<feature type="region of interest" description="Disordered" evidence="1">
    <location>
        <begin position="87"/>
        <end position="108"/>
    </location>
</feature>